<dbReference type="InterPro" id="IPR006311">
    <property type="entry name" value="TAT_signal"/>
</dbReference>
<dbReference type="SUPFAM" id="SSF51126">
    <property type="entry name" value="Pectin lyase-like"/>
    <property type="match status" value="1"/>
</dbReference>
<name>A0A5C4TAU7_9BACL</name>
<keyword evidence="3" id="KW-1185">Reference proteome</keyword>
<proteinExistence type="predicted"/>
<dbReference type="RefSeq" id="WP_139602870.1">
    <property type="nucleotide sequence ID" value="NZ_VDCQ01000017.1"/>
</dbReference>
<evidence type="ECO:0000313" key="2">
    <source>
        <dbReference type="EMBL" id="TNJ65577.1"/>
    </source>
</evidence>
<dbReference type="Gene3D" id="2.160.20.10">
    <property type="entry name" value="Single-stranded right-handed beta-helix, Pectin lyase-like"/>
    <property type="match status" value="1"/>
</dbReference>
<dbReference type="PROSITE" id="PS51318">
    <property type="entry name" value="TAT"/>
    <property type="match status" value="1"/>
</dbReference>
<dbReference type="EMBL" id="VDCQ01000017">
    <property type="protein sequence ID" value="TNJ65577.1"/>
    <property type="molecule type" value="Genomic_DNA"/>
</dbReference>
<dbReference type="Proteomes" id="UP000307943">
    <property type="component" value="Unassembled WGS sequence"/>
</dbReference>
<dbReference type="InterPro" id="IPR012334">
    <property type="entry name" value="Pectin_lyas_fold"/>
</dbReference>
<organism evidence="2 3">
    <name type="scientific">Paenibacillus hemerocallicola</name>
    <dbReference type="NCBI Taxonomy" id="1172614"/>
    <lineage>
        <taxon>Bacteria</taxon>
        <taxon>Bacillati</taxon>
        <taxon>Bacillota</taxon>
        <taxon>Bacilli</taxon>
        <taxon>Bacillales</taxon>
        <taxon>Paenibacillaceae</taxon>
        <taxon>Paenibacillus</taxon>
    </lineage>
</organism>
<dbReference type="OrthoDB" id="2485972at2"/>
<dbReference type="InterPro" id="IPR011050">
    <property type="entry name" value="Pectin_lyase_fold/virulence"/>
</dbReference>
<gene>
    <name evidence="2" type="ORF">FE784_14230</name>
</gene>
<accession>A0A5C4TAU7</accession>
<protein>
    <submittedName>
        <fullName evidence="2">Uncharacterized protein</fullName>
    </submittedName>
</protein>
<comment type="caution">
    <text evidence="2">The sequence shown here is derived from an EMBL/GenBank/DDBJ whole genome shotgun (WGS) entry which is preliminary data.</text>
</comment>
<evidence type="ECO:0000313" key="3">
    <source>
        <dbReference type="Proteomes" id="UP000307943"/>
    </source>
</evidence>
<feature type="region of interest" description="Disordered" evidence="1">
    <location>
        <begin position="1"/>
        <end position="25"/>
    </location>
</feature>
<dbReference type="AlphaFoldDB" id="A0A5C4TAU7"/>
<sequence length="685" mass="72613">MTDRNHENGNVVEAETGAEQANWSGEQSLSRRRLLQTIGTAGIAAAACGAGFGTLYPVQGSALTVSGSVYAAAYGESALYMADLLTLPYEHGKVAGLAGYHAGSVIGGEIFVYDETIGRTLHNGGSIVDPSAPFPSDWSSQTQRQAWYAHSGTGSGCWLRCRGGGTVPYTADDFGAKPYEPATVDTEAIQACIDSSDPDSTLRLGDGTYKFNVLLPGGLQGNGYGTVITPAVTSIPAITLNRRIPTGDWRWRFVGDFRYDGINRGAAAISYPTLADSPADGRFVGRYEFARILFANCLAAVRKPQGNIGNVFRELTVIASDYGVWSTAVNADPSMHEGNDHYIRCHMGPNIAKACYRYDMSTRSGSSLDLVFDGCLTEYVNGFGMLTTGGNTNGIATGSIDFRGGWFERVAGTTTPGAPVNIDGTMRVPYEISLTNVRNATLSGLLMESIELINSSLKMSECQLSDITGVTRLRVSVDADSVLMSERDNSQYGRPQNMLVTSIGAPHKTARGGAWTPLRVAASRQDFGADAQHRSFGGTASIPSASHPSITSTQVADGVVAASCAEYTIPAATTVTMTSPYTLTPGKYIVASVHVKNVSGDVKTAFKQSGGILLTNDFGADIQARWRCISTLAKVVANGTNRIALTFSAATAASVVRVADWQAVQFDRLEDAQAYHNGLLCLADA</sequence>
<evidence type="ECO:0000256" key="1">
    <source>
        <dbReference type="SAM" id="MobiDB-lite"/>
    </source>
</evidence>
<reference evidence="2 3" key="1">
    <citation type="submission" date="2019-05" db="EMBL/GenBank/DDBJ databases">
        <title>We sequenced the genome of Paenibacillus hemerocallicola KCTC 33185 for further insight into its adaptation and study the phylogeny of Paenibacillus.</title>
        <authorList>
            <person name="Narsing Rao M.P."/>
        </authorList>
    </citation>
    <scope>NUCLEOTIDE SEQUENCE [LARGE SCALE GENOMIC DNA]</scope>
    <source>
        <strain evidence="2 3">KCTC 33185</strain>
    </source>
</reference>